<evidence type="ECO:0000256" key="4">
    <source>
        <dbReference type="ARBA" id="ARBA00022825"/>
    </source>
</evidence>
<keyword evidence="3 5" id="KW-0378">Hydrolase</keyword>
<gene>
    <name evidence="8" type="ORF">MUB46_22855</name>
</gene>
<dbReference type="GO" id="GO:0006508">
    <property type="term" value="P:proteolysis"/>
    <property type="evidence" value="ECO:0007669"/>
    <property type="project" value="UniProtKB-KW"/>
</dbReference>
<keyword evidence="2 5" id="KW-0645">Protease</keyword>
<comment type="caution">
    <text evidence="8">The sequence shown here is derived from an EMBL/GenBank/DDBJ whole genome shotgun (WGS) entry which is preliminary data.</text>
</comment>
<evidence type="ECO:0000313" key="9">
    <source>
        <dbReference type="Proteomes" id="UP001320898"/>
    </source>
</evidence>
<evidence type="ECO:0000256" key="2">
    <source>
        <dbReference type="ARBA" id="ARBA00022670"/>
    </source>
</evidence>
<reference evidence="8 9" key="1">
    <citation type="submission" date="2022-04" db="EMBL/GenBank/DDBJ databases">
        <authorList>
            <person name="Ye Y.-Q."/>
            <person name="Du Z.-J."/>
        </authorList>
    </citation>
    <scope>NUCLEOTIDE SEQUENCE [LARGE SCALE GENOMIC DNA]</scope>
    <source>
        <strain evidence="8 9">A6E488</strain>
    </source>
</reference>
<evidence type="ECO:0000256" key="3">
    <source>
        <dbReference type="ARBA" id="ARBA00022801"/>
    </source>
</evidence>
<dbReference type="InterPro" id="IPR023827">
    <property type="entry name" value="Peptidase_S8_Asp-AS"/>
</dbReference>
<dbReference type="PROSITE" id="PS51892">
    <property type="entry name" value="SUBTILASE"/>
    <property type="match status" value="1"/>
</dbReference>
<dbReference type="Pfam" id="PF00082">
    <property type="entry name" value="Peptidase_S8"/>
    <property type="match status" value="1"/>
</dbReference>
<dbReference type="InterPro" id="IPR036852">
    <property type="entry name" value="Peptidase_S8/S53_dom_sf"/>
</dbReference>
<sequence>MTVTAGRLQALIDNRDVAAIYEDVAVPPALDASVPVIRADVAAGIGRINGGKGWSVVVLDTGVQRRHEAFRRKIASEACFSTSSADSKSLCPGGAQSSTAKGAGNTCRRSMDGCGHGTHVAGIAVGNPKGAEAIYAGVAPKASLIPIQVFSRFSGSACAGAGPCVLSYTSDQLAALEHVNALASGRKIAAVNMSLGGGLRRKACGKHPLAPIIETLRSKRIAVVIAAGNAGADGRVSAPGCIPAAITVASTTKTEDVSSFSNFSKLVDLAAPGSDITSTILGNRFAVLSGTSMAAPHVAGALALLRHRFPKASVRKLRRALRCSSTRVTRNGVTVPRIDVYTAFLALKNRRCTL</sequence>
<comment type="similarity">
    <text evidence="1 5 6">Belongs to the peptidase S8 family.</text>
</comment>
<evidence type="ECO:0000256" key="5">
    <source>
        <dbReference type="PROSITE-ProRule" id="PRU01240"/>
    </source>
</evidence>
<dbReference type="SUPFAM" id="SSF52743">
    <property type="entry name" value="Subtilisin-like"/>
    <property type="match status" value="1"/>
</dbReference>
<proteinExistence type="inferred from homology"/>
<dbReference type="PANTHER" id="PTHR43806:SF11">
    <property type="entry name" value="CEREVISIN-RELATED"/>
    <property type="match status" value="1"/>
</dbReference>
<dbReference type="PROSITE" id="PS00137">
    <property type="entry name" value="SUBTILASE_HIS"/>
    <property type="match status" value="1"/>
</dbReference>
<protein>
    <submittedName>
        <fullName evidence="8">S8 family serine peptidase</fullName>
    </submittedName>
</protein>
<dbReference type="PANTHER" id="PTHR43806">
    <property type="entry name" value="PEPTIDASE S8"/>
    <property type="match status" value="1"/>
</dbReference>
<dbReference type="InterPro" id="IPR000209">
    <property type="entry name" value="Peptidase_S8/S53_dom"/>
</dbReference>
<evidence type="ECO:0000256" key="1">
    <source>
        <dbReference type="ARBA" id="ARBA00011073"/>
    </source>
</evidence>
<dbReference type="InterPro" id="IPR023828">
    <property type="entry name" value="Peptidase_S8_Ser-AS"/>
</dbReference>
<feature type="active site" description="Charge relay system" evidence="5">
    <location>
        <position position="60"/>
    </location>
</feature>
<keyword evidence="4 5" id="KW-0720">Serine protease</keyword>
<dbReference type="EMBL" id="JALIDZ010000014">
    <property type="protein sequence ID" value="MCT8974706.1"/>
    <property type="molecule type" value="Genomic_DNA"/>
</dbReference>
<organism evidence="8 9">
    <name type="scientific">Microbaculum marinisediminis</name>
    <dbReference type="NCBI Taxonomy" id="2931392"/>
    <lineage>
        <taxon>Bacteria</taxon>
        <taxon>Pseudomonadati</taxon>
        <taxon>Pseudomonadota</taxon>
        <taxon>Alphaproteobacteria</taxon>
        <taxon>Hyphomicrobiales</taxon>
        <taxon>Tepidamorphaceae</taxon>
        <taxon>Microbaculum</taxon>
    </lineage>
</organism>
<feature type="domain" description="Peptidase S8/S53" evidence="7">
    <location>
        <begin position="51"/>
        <end position="332"/>
    </location>
</feature>
<keyword evidence="9" id="KW-1185">Reference proteome</keyword>
<dbReference type="PRINTS" id="PR00723">
    <property type="entry name" value="SUBTILISIN"/>
</dbReference>
<dbReference type="AlphaFoldDB" id="A0AAW5R357"/>
<dbReference type="PROSITE" id="PS00136">
    <property type="entry name" value="SUBTILASE_ASP"/>
    <property type="match status" value="1"/>
</dbReference>
<evidence type="ECO:0000313" key="8">
    <source>
        <dbReference type="EMBL" id="MCT8974706.1"/>
    </source>
</evidence>
<accession>A0AAW5R357</accession>
<dbReference type="InterPro" id="IPR050131">
    <property type="entry name" value="Peptidase_S8_subtilisin-like"/>
</dbReference>
<dbReference type="Gene3D" id="3.40.50.200">
    <property type="entry name" value="Peptidase S8/S53 domain"/>
    <property type="match status" value="1"/>
</dbReference>
<feature type="active site" description="Charge relay system" evidence="5">
    <location>
        <position position="292"/>
    </location>
</feature>
<dbReference type="Proteomes" id="UP001320898">
    <property type="component" value="Unassembled WGS sequence"/>
</dbReference>
<evidence type="ECO:0000259" key="7">
    <source>
        <dbReference type="Pfam" id="PF00082"/>
    </source>
</evidence>
<feature type="active site" description="Charge relay system" evidence="5">
    <location>
        <position position="116"/>
    </location>
</feature>
<name>A0AAW5R357_9HYPH</name>
<dbReference type="InterPro" id="IPR022398">
    <property type="entry name" value="Peptidase_S8_His-AS"/>
</dbReference>
<evidence type="ECO:0000256" key="6">
    <source>
        <dbReference type="RuleBase" id="RU003355"/>
    </source>
</evidence>
<dbReference type="PROSITE" id="PS00138">
    <property type="entry name" value="SUBTILASE_SER"/>
    <property type="match status" value="1"/>
</dbReference>
<dbReference type="GO" id="GO:0004252">
    <property type="term" value="F:serine-type endopeptidase activity"/>
    <property type="evidence" value="ECO:0007669"/>
    <property type="project" value="UniProtKB-UniRule"/>
</dbReference>
<dbReference type="InterPro" id="IPR015500">
    <property type="entry name" value="Peptidase_S8_subtilisin-rel"/>
</dbReference>